<comment type="caution">
    <text evidence="2">The sequence shown here is derived from an EMBL/GenBank/DDBJ whole genome shotgun (WGS) entry which is preliminary data.</text>
</comment>
<dbReference type="Proteomes" id="UP000692954">
    <property type="component" value="Unassembled WGS sequence"/>
</dbReference>
<feature type="compositionally biased region" description="Polar residues" evidence="1">
    <location>
        <begin position="1"/>
        <end position="14"/>
    </location>
</feature>
<organism evidence="2 3">
    <name type="scientific">Paramecium sonneborni</name>
    <dbReference type="NCBI Taxonomy" id="65129"/>
    <lineage>
        <taxon>Eukaryota</taxon>
        <taxon>Sar</taxon>
        <taxon>Alveolata</taxon>
        <taxon>Ciliophora</taxon>
        <taxon>Intramacronucleata</taxon>
        <taxon>Oligohymenophorea</taxon>
        <taxon>Peniculida</taxon>
        <taxon>Parameciidae</taxon>
        <taxon>Paramecium</taxon>
    </lineage>
</organism>
<feature type="compositionally biased region" description="Polar residues" evidence="1">
    <location>
        <begin position="229"/>
        <end position="252"/>
    </location>
</feature>
<keyword evidence="3" id="KW-1185">Reference proteome</keyword>
<feature type="region of interest" description="Disordered" evidence="1">
    <location>
        <begin position="1"/>
        <end position="26"/>
    </location>
</feature>
<evidence type="ECO:0000256" key="1">
    <source>
        <dbReference type="SAM" id="MobiDB-lite"/>
    </source>
</evidence>
<reference evidence="2" key="1">
    <citation type="submission" date="2021-01" db="EMBL/GenBank/DDBJ databases">
        <authorList>
            <consortium name="Genoscope - CEA"/>
            <person name="William W."/>
        </authorList>
    </citation>
    <scope>NUCLEOTIDE SEQUENCE</scope>
</reference>
<gene>
    <name evidence="2" type="ORF">PSON_ATCC_30995.1.T1310134</name>
</gene>
<feature type="region of interest" description="Disordered" evidence="1">
    <location>
        <begin position="222"/>
        <end position="260"/>
    </location>
</feature>
<proteinExistence type="predicted"/>
<evidence type="ECO:0000313" key="3">
    <source>
        <dbReference type="Proteomes" id="UP000692954"/>
    </source>
</evidence>
<dbReference type="AlphaFoldDB" id="A0A8S1R1V8"/>
<accession>A0A8S1R1V8</accession>
<dbReference type="EMBL" id="CAJJDN010000131">
    <property type="protein sequence ID" value="CAD8121334.1"/>
    <property type="molecule type" value="Genomic_DNA"/>
</dbReference>
<evidence type="ECO:0000313" key="2">
    <source>
        <dbReference type="EMBL" id="CAD8121334.1"/>
    </source>
</evidence>
<sequence length="270" mass="32169">MQREFSNSQGSQINSRKEKEIQKNSEMIQKQSYQQAQLQDQALIQYYIFEDYQNLLNLIYSLKIVQEYFQNDPNNKMVTLSRNKVIAQLNLSNTIHHDISQTYKDQNYKIFIKNQKEKVKELLKKLPEDIQNQQYLQMYQQNSLSENVKCDYTPLEKLDINLNFNEHSVAKVLQSIQIVDEKINQITTQNHYQIENDDFQDKAKKYQIFTLQKLEANFSQKKKGKQSIRSKSAQNNQTKIKQDYQNSNIQVQHQKEKPKKIKDCINLAEF</sequence>
<name>A0A8S1R1V8_9CILI</name>
<protein>
    <submittedName>
        <fullName evidence="2">Uncharacterized protein</fullName>
    </submittedName>
</protein>